<sequence length="135" mass="15413">IQNPLVAITMAVGTYRDVNTVGENPTRFPELRRYKRAAVMNTAIDTTVNRHLDESDKTGFSTTQFCSTRQFMYTMETLNNTNKTNSNKNSLPLNEYKKDFTHEIKSNDLVIFFGISPFTSKTETNTSDVTRKTQV</sequence>
<dbReference type="AlphaFoldDB" id="A0A1B6MK35"/>
<proteinExistence type="predicted"/>
<protein>
    <submittedName>
        <fullName evidence="1">Uncharacterized protein</fullName>
    </submittedName>
</protein>
<gene>
    <name evidence="1" type="ORF">g.2316</name>
</gene>
<feature type="non-terminal residue" evidence="1">
    <location>
        <position position="1"/>
    </location>
</feature>
<organism evidence="1">
    <name type="scientific">Graphocephala atropunctata</name>
    <dbReference type="NCBI Taxonomy" id="36148"/>
    <lineage>
        <taxon>Eukaryota</taxon>
        <taxon>Metazoa</taxon>
        <taxon>Ecdysozoa</taxon>
        <taxon>Arthropoda</taxon>
        <taxon>Hexapoda</taxon>
        <taxon>Insecta</taxon>
        <taxon>Pterygota</taxon>
        <taxon>Neoptera</taxon>
        <taxon>Paraneoptera</taxon>
        <taxon>Hemiptera</taxon>
        <taxon>Auchenorrhyncha</taxon>
        <taxon>Membracoidea</taxon>
        <taxon>Cicadellidae</taxon>
        <taxon>Cicadellinae</taxon>
        <taxon>Cicadellini</taxon>
        <taxon>Graphocephala</taxon>
    </lineage>
</organism>
<dbReference type="EMBL" id="GEBQ01003732">
    <property type="protein sequence ID" value="JAT36245.1"/>
    <property type="molecule type" value="Transcribed_RNA"/>
</dbReference>
<accession>A0A1B6MK35</accession>
<reference evidence="1" key="1">
    <citation type="submission" date="2015-11" db="EMBL/GenBank/DDBJ databases">
        <title>De novo transcriptome assembly of four potential Pierce s Disease insect vectors from Arizona vineyards.</title>
        <authorList>
            <person name="Tassone E.E."/>
        </authorList>
    </citation>
    <scope>NUCLEOTIDE SEQUENCE</scope>
</reference>
<evidence type="ECO:0000313" key="1">
    <source>
        <dbReference type="EMBL" id="JAT36245.1"/>
    </source>
</evidence>
<name>A0A1B6MK35_9HEMI</name>